<evidence type="ECO:0000256" key="2">
    <source>
        <dbReference type="ARBA" id="ARBA00022771"/>
    </source>
</evidence>
<evidence type="ECO:0000256" key="4">
    <source>
        <dbReference type="ARBA" id="ARBA00023125"/>
    </source>
</evidence>
<evidence type="ECO:0000256" key="3">
    <source>
        <dbReference type="ARBA" id="ARBA00022833"/>
    </source>
</evidence>
<dbReference type="PROSITE" id="PS50950">
    <property type="entry name" value="ZF_THAP"/>
    <property type="match status" value="1"/>
</dbReference>
<dbReference type="Gene3D" id="6.20.210.20">
    <property type="entry name" value="THAP domain"/>
    <property type="match status" value="1"/>
</dbReference>
<reference evidence="7 8" key="1">
    <citation type="submission" date="2024-05" db="EMBL/GenBank/DDBJ databases">
        <title>Genetic variation in Jamaican populations of the coffee berry borer (Hypothenemus hampei).</title>
        <authorList>
            <person name="Errbii M."/>
            <person name="Myrie A."/>
        </authorList>
    </citation>
    <scope>NUCLEOTIDE SEQUENCE [LARGE SCALE GENOMIC DNA]</scope>
    <source>
        <strain evidence="7">JA-Hopewell-2020-01-JO</strain>
        <tissue evidence="7">Whole body</tissue>
    </source>
</reference>
<name>A0ABD1E2A3_HYPHA</name>
<sequence length="187" mass="21810">MSCSVKDCKSAKKFNEKGVRFHRFPQGDLLAHWKTTLNLDKNWTRTAQKFVCSKHFKVEDYLVIGKTTRLRPNAVPSVSICQSQLFPRKEDVLNTFATLIEFKDPKGDIVSWRFIEKLHKLQDEETIRLANKLKKTHLEDHREIHQTYDENNGKPSSKRNIIHKLFRINHCAATLCLVRPCAKILIV</sequence>
<organism evidence="7 8">
    <name type="scientific">Hypothenemus hampei</name>
    <name type="common">Coffee berry borer</name>
    <dbReference type="NCBI Taxonomy" id="57062"/>
    <lineage>
        <taxon>Eukaryota</taxon>
        <taxon>Metazoa</taxon>
        <taxon>Ecdysozoa</taxon>
        <taxon>Arthropoda</taxon>
        <taxon>Hexapoda</taxon>
        <taxon>Insecta</taxon>
        <taxon>Pterygota</taxon>
        <taxon>Neoptera</taxon>
        <taxon>Endopterygota</taxon>
        <taxon>Coleoptera</taxon>
        <taxon>Polyphaga</taxon>
        <taxon>Cucujiformia</taxon>
        <taxon>Curculionidae</taxon>
        <taxon>Scolytinae</taxon>
        <taxon>Hypothenemus</taxon>
    </lineage>
</organism>
<dbReference type="AlphaFoldDB" id="A0ABD1E2A3"/>
<dbReference type="InterPro" id="IPR006612">
    <property type="entry name" value="THAP_Znf"/>
</dbReference>
<dbReference type="PANTHER" id="PTHR46927">
    <property type="entry name" value="AGAP005574-PA"/>
    <property type="match status" value="1"/>
</dbReference>
<proteinExistence type="predicted"/>
<evidence type="ECO:0000256" key="1">
    <source>
        <dbReference type="ARBA" id="ARBA00022723"/>
    </source>
</evidence>
<keyword evidence="3" id="KW-0862">Zinc</keyword>
<evidence type="ECO:0000256" key="5">
    <source>
        <dbReference type="PROSITE-ProRule" id="PRU00309"/>
    </source>
</evidence>
<feature type="domain" description="THAP-type" evidence="6">
    <location>
        <begin position="1"/>
        <end position="79"/>
    </location>
</feature>
<gene>
    <name evidence="7" type="ORF">ABEB36_014604</name>
</gene>
<dbReference type="InterPro" id="IPR038441">
    <property type="entry name" value="THAP_Znf_sf"/>
</dbReference>
<dbReference type="EMBL" id="JBDJPC010000013">
    <property type="protein sequence ID" value="KAL1488808.1"/>
    <property type="molecule type" value="Genomic_DNA"/>
</dbReference>
<comment type="caution">
    <text evidence="7">The sequence shown here is derived from an EMBL/GenBank/DDBJ whole genome shotgun (WGS) entry which is preliminary data.</text>
</comment>
<dbReference type="Pfam" id="PF05485">
    <property type="entry name" value="THAP"/>
    <property type="match status" value="1"/>
</dbReference>
<accession>A0ABD1E2A3</accession>
<protein>
    <recommendedName>
        <fullName evidence="6">THAP-type domain-containing protein</fullName>
    </recommendedName>
</protein>
<evidence type="ECO:0000313" key="8">
    <source>
        <dbReference type="Proteomes" id="UP001566132"/>
    </source>
</evidence>
<keyword evidence="4 5" id="KW-0238">DNA-binding</keyword>
<dbReference type="Pfam" id="PF21788">
    <property type="entry name" value="TNP-like_GBD"/>
    <property type="match status" value="1"/>
</dbReference>
<keyword evidence="8" id="KW-1185">Reference proteome</keyword>
<keyword evidence="1" id="KW-0479">Metal-binding</keyword>
<dbReference type="Proteomes" id="UP001566132">
    <property type="component" value="Unassembled WGS sequence"/>
</dbReference>
<evidence type="ECO:0000259" key="6">
    <source>
        <dbReference type="PROSITE" id="PS50950"/>
    </source>
</evidence>
<dbReference type="SMART" id="SM00980">
    <property type="entry name" value="THAP"/>
    <property type="match status" value="1"/>
</dbReference>
<keyword evidence="2 5" id="KW-0863">Zinc-finger</keyword>
<dbReference type="SUPFAM" id="SSF57716">
    <property type="entry name" value="Glucocorticoid receptor-like (DNA-binding domain)"/>
    <property type="match status" value="1"/>
</dbReference>
<dbReference type="GO" id="GO:0008270">
    <property type="term" value="F:zinc ion binding"/>
    <property type="evidence" value="ECO:0007669"/>
    <property type="project" value="UniProtKB-KW"/>
</dbReference>
<evidence type="ECO:0000313" key="7">
    <source>
        <dbReference type="EMBL" id="KAL1488808.1"/>
    </source>
</evidence>
<dbReference type="PANTHER" id="PTHR46927:SF3">
    <property type="entry name" value="THAP-TYPE DOMAIN-CONTAINING PROTEIN"/>
    <property type="match status" value="1"/>
</dbReference>
<dbReference type="SMART" id="SM00692">
    <property type="entry name" value="DM3"/>
    <property type="match status" value="1"/>
</dbReference>
<dbReference type="InterPro" id="IPR052224">
    <property type="entry name" value="THAP_domain_protein"/>
</dbReference>
<dbReference type="InterPro" id="IPR048366">
    <property type="entry name" value="TNP-like_GBD"/>
</dbReference>
<dbReference type="GO" id="GO:0003677">
    <property type="term" value="F:DNA binding"/>
    <property type="evidence" value="ECO:0007669"/>
    <property type="project" value="UniProtKB-UniRule"/>
</dbReference>